<evidence type="ECO:0000313" key="2">
    <source>
        <dbReference type="Proteomes" id="UP000465360"/>
    </source>
</evidence>
<dbReference type="EMBL" id="BLKZ01000001">
    <property type="protein sequence ID" value="GFG88218.1"/>
    <property type="molecule type" value="Genomic_DNA"/>
</dbReference>
<comment type="caution">
    <text evidence="1">The sequence shown here is derived from an EMBL/GenBank/DDBJ whole genome shotgun (WGS) entry which is preliminary data.</text>
</comment>
<keyword evidence="2" id="KW-1185">Reference proteome</keyword>
<name>A0A7I9YHS1_MYCBU</name>
<evidence type="ECO:0000313" key="1">
    <source>
        <dbReference type="EMBL" id="GFG88218.1"/>
    </source>
</evidence>
<gene>
    <name evidence="1" type="ORF">MBOU_02600</name>
</gene>
<protein>
    <submittedName>
        <fullName evidence="1">Uncharacterized protein</fullName>
    </submittedName>
</protein>
<proteinExistence type="predicted"/>
<dbReference type="Proteomes" id="UP000465360">
    <property type="component" value="Unassembled WGS sequence"/>
</dbReference>
<accession>A0A7I9YHS1</accession>
<dbReference type="AlphaFoldDB" id="A0A7I9YHS1"/>
<reference evidence="1 2" key="1">
    <citation type="journal article" date="2019" name="Emerg. Microbes Infect.">
        <title>Comprehensive subspecies identification of 175 nontuberculous mycobacteria species based on 7547 genomic profiles.</title>
        <authorList>
            <person name="Matsumoto Y."/>
            <person name="Kinjo T."/>
            <person name="Motooka D."/>
            <person name="Nabeya D."/>
            <person name="Jung N."/>
            <person name="Uechi K."/>
            <person name="Horii T."/>
            <person name="Iida T."/>
            <person name="Fujita J."/>
            <person name="Nakamura S."/>
        </authorList>
    </citation>
    <scope>NUCLEOTIDE SEQUENCE [LARGE SCALE GENOMIC DNA]</scope>
    <source>
        <strain evidence="1 2">JCM 30725</strain>
    </source>
</reference>
<organism evidence="1 2">
    <name type="scientific">Mycobacterium bourgelatii</name>
    <dbReference type="NCBI Taxonomy" id="1273442"/>
    <lineage>
        <taxon>Bacteria</taxon>
        <taxon>Bacillati</taxon>
        <taxon>Actinomycetota</taxon>
        <taxon>Actinomycetes</taxon>
        <taxon>Mycobacteriales</taxon>
        <taxon>Mycobacteriaceae</taxon>
        <taxon>Mycobacterium</taxon>
    </lineage>
</organism>
<sequence length="92" mass="9553">MTTARCTVLPASDAISIPEAAVLRLFPDAAALIAEVDAVLEALAPAPLPPAPPATGCALIKPRSAGRPWEAPARAWCAPTHRMRPVQRSPPA</sequence>
<dbReference type="RefSeq" id="WP_163706865.1">
    <property type="nucleotide sequence ID" value="NZ_BLKZ01000001.1"/>
</dbReference>